<keyword evidence="3" id="KW-0223">Dioxygenase</keyword>
<comment type="cofactor">
    <cofactor evidence="1">
        <name>Fe(2+)</name>
        <dbReference type="ChEBI" id="CHEBI:29033"/>
    </cofactor>
</comment>
<dbReference type="InterPro" id="IPR005123">
    <property type="entry name" value="Oxoglu/Fe-dep_dioxygenase_dom"/>
</dbReference>
<gene>
    <name evidence="7" type="primary">alkB</name>
    <name evidence="7" type="ORF">ABNW52_06090</name>
</gene>
<evidence type="ECO:0000256" key="4">
    <source>
        <dbReference type="ARBA" id="ARBA00023002"/>
    </source>
</evidence>
<dbReference type="GO" id="GO:0035516">
    <property type="term" value="F:broad specificity oxidative DNA demethylase activity"/>
    <property type="evidence" value="ECO:0007669"/>
    <property type="project" value="UniProtKB-EC"/>
</dbReference>
<dbReference type="Pfam" id="PF13532">
    <property type="entry name" value="2OG-FeII_Oxy_2"/>
    <property type="match status" value="1"/>
</dbReference>
<accession>A0ABV1M1R8</accession>
<name>A0ABV1M1R8_9NEIS</name>
<evidence type="ECO:0000256" key="5">
    <source>
        <dbReference type="ARBA" id="ARBA00023004"/>
    </source>
</evidence>
<sequence>MIDDLFAPPPGSDDCTERLTPGTVLLHGMALPLAAQLLADITAIAAAAPFRHMITPGGYRMGVATTSCGELGWMSDQHGYRYSRIDPGSGQPWPAMPASWRTLAGDAAARAGFAGFVADACLINRYEPGCKLSLHQDKDERDFAAPIVSVSLGLPAVFQLGGLRRSARCATLQLRHGDILVWGGPDRLRYHGVLPLAGGEHPLLGACRINLTFRRAG</sequence>
<dbReference type="NCBIfam" id="NF011930">
    <property type="entry name" value="PRK15401.1"/>
    <property type="match status" value="1"/>
</dbReference>
<dbReference type="EMBL" id="JBEFLD010000003">
    <property type="protein sequence ID" value="MEQ6290184.1"/>
    <property type="molecule type" value="Genomic_DNA"/>
</dbReference>
<reference evidence="7" key="1">
    <citation type="submission" date="2024-06" db="EMBL/GenBank/DDBJ databases">
        <title>Genome sequence of Vogesella sp. MAHUQ-64.</title>
        <authorList>
            <person name="Huq M.A."/>
        </authorList>
    </citation>
    <scope>NUCLEOTIDE SEQUENCE</scope>
    <source>
        <strain evidence="7">MAHUQ-64</strain>
    </source>
</reference>
<dbReference type="PANTHER" id="PTHR16557">
    <property type="entry name" value="ALKYLATED DNA REPAIR PROTEIN ALKB-RELATED"/>
    <property type="match status" value="1"/>
</dbReference>
<evidence type="ECO:0000256" key="3">
    <source>
        <dbReference type="ARBA" id="ARBA00022964"/>
    </source>
</evidence>
<evidence type="ECO:0000313" key="8">
    <source>
        <dbReference type="Proteomes" id="UP001433638"/>
    </source>
</evidence>
<evidence type="ECO:0000313" key="7">
    <source>
        <dbReference type="EMBL" id="MEQ6290184.1"/>
    </source>
</evidence>
<dbReference type="Gene3D" id="2.60.120.590">
    <property type="entry name" value="Alpha-ketoglutarate-dependent dioxygenase AlkB-like"/>
    <property type="match status" value="1"/>
</dbReference>
<protein>
    <submittedName>
        <fullName evidence="7">DNA oxidative demethylase AlkB</fullName>
        <ecNumber evidence="7">1.14.11.33</ecNumber>
    </submittedName>
</protein>
<keyword evidence="5" id="KW-0408">Iron</keyword>
<dbReference type="InterPro" id="IPR027450">
    <property type="entry name" value="AlkB-like"/>
</dbReference>
<dbReference type="RefSeq" id="WP_349585452.1">
    <property type="nucleotide sequence ID" value="NZ_JBEFLD010000003.1"/>
</dbReference>
<keyword evidence="2" id="KW-0479">Metal-binding</keyword>
<dbReference type="EC" id="1.14.11.33" evidence="7"/>
<dbReference type="Proteomes" id="UP001433638">
    <property type="component" value="Unassembled WGS sequence"/>
</dbReference>
<dbReference type="PROSITE" id="PS51471">
    <property type="entry name" value="FE2OG_OXY"/>
    <property type="match status" value="1"/>
</dbReference>
<evidence type="ECO:0000259" key="6">
    <source>
        <dbReference type="PROSITE" id="PS51471"/>
    </source>
</evidence>
<dbReference type="InterPro" id="IPR004574">
    <property type="entry name" value="Alkb"/>
</dbReference>
<dbReference type="SUPFAM" id="SSF51197">
    <property type="entry name" value="Clavaminate synthase-like"/>
    <property type="match status" value="1"/>
</dbReference>
<keyword evidence="8" id="KW-1185">Reference proteome</keyword>
<proteinExistence type="predicted"/>
<evidence type="ECO:0000256" key="2">
    <source>
        <dbReference type="ARBA" id="ARBA00022723"/>
    </source>
</evidence>
<dbReference type="InterPro" id="IPR037151">
    <property type="entry name" value="AlkB-like_sf"/>
</dbReference>
<dbReference type="PANTHER" id="PTHR16557:SF2">
    <property type="entry name" value="NUCLEIC ACID DIOXYGENASE ALKBH1"/>
    <property type="match status" value="1"/>
</dbReference>
<feature type="domain" description="Fe2OG dioxygenase" evidence="6">
    <location>
        <begin position="117"/>
        <end position="217"/>
    </location>
</feature>
<keyword evidence="4 7" id="KW-0560">Oxidoreductase</keyword>
<evidence type="ECO:0000256" key="1">
    <source>
        <dbReference type="ARBA" id="ARBA00001954"/>
    </source>
</evidence>
<organism evidence="7 8">
    <name type="scientific">Vogesella oryzagri</name>
    <dbReference type="NCBI Taxonomy" id="3160864"/>
    <lineage>
        <taxon>Bacteria</taxon>
        <taxon>Pseudomonadati</taxon>
        <taxon>Pseudomonadota</taxon>
        <taxon>Betaproteobacteria</taxon>
        <taxon>Neisseriales</taxon>
        <taxon>Chromobacteriaceae</taxon>
        <taxon>Vogesella</taxon>
    </lineage>
</organism>
<comment type="caution">
    <text evidence="7">The sequence shown here is derived from an EMBL/GenBank/DDBJ whole genome shotgun (WGS) entry which is preliminary data.</text>
</comment>